<keyword evidence="1" id="KW-0812">Transmembrane</keyword>
<evidence type="ECO:0000256" key="1">
    <source>
        <dbReference type="SAM" id="Phobius"/>
    </source>
</evidence>
<gene>
    <name evidence="3" type="ORF">GCM10007874_17450</name>
</gene>
<name>A0ABQ6CGC3_9HYPH</name>
<dbReference type="Pfam" id="PF13441">
    <property type="entry name" value="Gly-zipper_YMGG"/>
    <property type="match status" value="1"/>
</dbReference>
<proteinExistence type="predicted"/>
<dbReference type="EMBL" id="BSPC01000015">
    <property type="protein sequence ID" value="GLS18728.1"/>
    <property type="molecule type" value="Genomic_DNA"/>
</dbReference>
<reference evidence="4" key="1">
    <citation type="journal article" date="2019" name="Int. J. Syst. Evol. Microbiol.">
        <title>The Global Catalogue of Microorganisms (GCM) 10K type strain sequencing project: providing services to taxonomists for standard genome sequencing and annotation.</title>
        <authorList>
            <consortium name="The Broad Institute Genomics Platform"/>
            <consortium name="The Broad Institute Genome Sequencing Center for Infectious Disease"/>
            <person name="Wu L."/>
            <person name="Ma J."/>
        </authorList>
    </citation>
    <scope>NUCLEOTIDE SEQUENCE [LARGE SCALE GENOMIC DNA]</scope>
    <source>
        <strain evidence="4">NBRC 101365</strain>
    </source>
</reference>
<accession>A0ABQ6CGC3</accession>
<evidence type="ECO:0000259" key="2">
    <source>
        <dbReference type="Pfam" id="PF13441"/>
    </source>
</evidence>
<comment type="caution">
    <text evidence="3">The sequence shown here is derived from an EMBL/GenBank/DDBJ whole genome shotgun (WGS) entry which is preliminary data.</text>
</comment>
<evidence type="ECO:0000313" key="3">
    <source>
        <dbReference type="EMBL" id="GLS18728.1"/>
    </source>
</evidence>
<feature type="transmembrane region" description="Helical" evidence="1">
    <location>
        <begin position="45"/>
        <end position="64"/>
    </location>
</feature>
<dbReference type="Proteomes" id="UP001156882">
    <property type="component" value="Unassembled WGS sequence"/>
</dbReference>
<dbReference type="InterPro" id="IPR027367">
    <property type="entry name" value="Gly-zipper_YMGG"/>
</dbReference>
<sequence length="74" mass="6625">MAGSLGLGTASCSSSPGGRALNGAIIGGASGAIVGSLVSRQPAAGAVVGGAIGAATGAVIGVVTTPSSPSPSWF</sequence>
<organism evidence="3 4">
    <name type="scientific">Labrys miyagiensis</name>
    <dbReference type="NCBI Taxonomy" id="346912"/>
    <lineage>
        <taxon>Bacteria</taxon>
        <taxon>Pseudomonadati</taxon>
        <taxon>Pseudomonadota</taxon>
        <taxon>Alphaproteobacteria</taxon>
        <taxon>Hyphomicrobiales</taxon>
        <taxon>Xanthobacteraceae</taxon>
        <taxon>Labrys</taxon>
    </lineage>
</organism>
<feature type="domain" description="YMGG-like Gly-zipper" evidence="2">
    <location>
        <begin position="19"/>
        <end position="61"/>
    </location>
</feature>
<feature type="transmembrane region" description="Helical" evidence="1">
    <location>
        <begin position="20"/>
        <end position="38"/>
    </location>
</feature>
<keyword evidence="1" id="KW-1133">Transmembrane helix</keyword>
<evidence type="ECO:0000313" key="4">
    <source>
        <dbReference type="Proteomes" id="UP001156882"/>
    </source>
</evidence>
<keyword evidence="4" id="KW-1185">Reference proteome</keyword>
<keyword evidence="1" id="KW-0472">Membrane</keyword>
<protein>
    <recommendedName>
        <fullName evidence="2">YMGG-like Gly-zipper domain-containing protein</fullName>
    </recommendedName>
</protein>